<dbReference type="EMBL" id="LFJN01000003">
    <property type="protein sequence ID" value="KPI44746.1"/>
    <property type="molecule type" value="Genomic_DNA"/>
</dbReference>
<dbReference type="PANTHER" id="PTHR10622:SF12">
    <property type="entry name" value="HET DOMAIN-CONTAINING PROTEIN"/>
    <property type="match status" value="1"/>
</dbReference>
<dbReference type="Proteomes" id="UP000038010">
    <property type="component" value="Unassembled WGS sequence"/>
</dbReference>
<dbReference type="PANTHER" id="PTHR10622">
    <property type="entry name" value="HET DOMAIN-CONTAINING PROTEIN"/>
    <property type="match status" value="1"/>
</dbReference>
<accession>A0A0N1HGK0</accession>
<evidence type="ECO:0000313" key="4">
    <source>
        <dbReference type="Proteomes" id="UP000038010"/>
    </source>
</evidence>
<dbReference type="AlphaFoldDB" id="A0A0N1HGK0"/>
<keyword evidence="4" id="KW-1185">Reference proteome</keyword>
<sequence>MRLLNAETLEIESFTGSVSRETPYTILSHTWENDEVSFEDMKDLSLARTKAGFAKIEAAAAMSVDHGVKYIWIDTCCIDKSSSAELSEAINSMFRWYKDASVCFAFLSDLKIAEQGKDLAGFRDCRWWTRGWTLQELLAPAEVLFLDEAWTLRGSKTELVDAIQSITGIEAWVLVSSASLSTVPLAKRMSWAANRQTTRVEDMAYSLLGIFDVNLPLIYGEDSKAFIRLQEEILRTTTDLSLFAWHAGPNATFRGVLAQSPYDFRSCNDIVTSDDQFRFRDEIVRTNKGIKVRVPLQNTSSGLYIMDLHCYKQNATGSEARQGILLKRVMDVYVRASANQTVERGGPPTGYGQVIYLCTETDDNALASGMADDRGQHIQLTFPKNSPRYKIDDVRAVPEVYWQGDGHYFSYEGLRHFRCFVRFRVTSRTSPTELAYGAISEKSSRFILFCELGGSNSLRTSLYAETGLQSSPAPAGFIDPFRNIDQYGPLGDPFSLSVLSPGGREDKSVRMIHENQRHNYTVSTHLVDVQQSPPFDVSILITPSDEYGTVFGAQYAQLQNISDRPTVAVPSAPALGPGGANRLLRAAYLPLDQYGTEDPWPDQGDIEDPC</sequence>
<dbReference type="Pfam" id="PF26640">
    <property type="entry name" value="DUF8212"/>
    <property type="match status" value="1"/>
</dbReference>
<dbReference type="GeneID" id="28740884"/>
<feature type="domain" description="Heterokaryon incompatibility" evidence="1">
    <location>
        <begin position="24"/>
        <end position="110"/>
    </location>
</feature>
<reference evidence="3 4" key="1">
    <citation type="submission" date="2015-06" db="EMBL/GenBank/DDBJ databases">
        <title>Draft genome of the ant-associated black yeast Phialophora attae CBS 131958.</title>
        <authorList>
            <person name="Moreno L.F."/>
            <person name="Stielow B.J."/>
            <person name="de Hoog S."/>
            <person name="Vicente V.A."/>
            <person name="Weiss V.A."/>
            <person name="de Vries M."/>
            <person name="Cruz L.M."/>
            <person name="Souza E.M."/>
        </authorList>
    </citation>
    <scope>NUCLEOTIDE SEQUENCE [LARGE SCALE GENOMIC DNA]</scope>
    <source>
        <strain evidence="3 4">CBS 131958</strain>
    </source>
</reference>
<dbReference type="STRING" id="1664694.A0A0N1HGK0"/>
<dbReference type="VEuPathDB" id="FungiDB:AB675_8550"/>
<dbReference type="InterPro" id="IPR058525">
    <property type="entry name" value="DUF8212"/>
</dbReference>
<feature type="domain" description="DUF8212" evidence="2">
    <location>
        <begin position="224"/>
        <end position="246"/>
    </location>
</feature>
<evidence type="ECO:0000259" key="1">
    <source>
        <dbReference type="Pfam" id="PF06985"/>
    </source>
</evidence>
<dbReference type="Pfam" id="PF06985">
    <property type="entry name" value="HET"/>
    <property type="match status" value="1"/>
</dbReference>
<comment type="caution">
    <text evidence="3">The sequence shown here is derived from an EMBL/GenBank/DDBJ whole genome shotgun (WGS) entry which is preliminary data.</text>
</comment>
<gene>
    <name evidence="3" type="ORF">AB675_8550</name>
</gene>
<dbReference type="InterPro" id="IPR010730">
    <property type="entry name" value="HET"/>
</dbReference>
<protein>
    <submittedName>
        <fullName evidence="3">Vegetative incompatibility protein HET-E-1</fullName>
    </submittedName>
</protein>
<dbReference type="OrthoDB" id="674604at2759"/>
<proteinExistence type="predicted"/>
<dbReference type="RefSeq" id="XP_018004709.1">
    <property type="nucleotide sequence ID" value="XM_018149004.1"/>
</dbReference>
<evidence type="ECO:0000259" key="2">
    <source>
        <dbReference type="Pfam" id="PF26640"/>
    </source>
</evidence>
<organism evidence="3 4">
    <name type="scientific">Cyphellophora attinorum</name>
    <dbReference type="NCBI Taxonomy" id="1664694"/>
    <lineage>
        <taxon>Eukaryota</taxon>
        <taxon>Fungi</taxon>
        <taxon>Dikarya</taxon>
        <taxon>Ascomycota</taxon>
        <taxon>Pezizomycotina</taxon>
        <taxon>Eurotiomycetes</taxon>
        <taxon>Chaetothyriomycetidae</taxon>
        <taxon>Chaetothyriales</taxon>
        <taxon>Cyphellophoraceae</taxon>
        <taxon>Cyphellophora</taxon>
    </lineage>
</organism>
<name>A0A0N1HGK0_9EURO</name>
<evidence type="ECO:0000313" key="3">
    <source>
        <dbReference type="EMBL" id="KPI44746.1"/>
    </source>
</evidence>